<keyword evidence="5" id="KW-1133">Transmembrane helix</keyword>
<evidence type="ECO:0000259" key="7">
    <source>
        <dbReference type="Pfam" id="PF02470"/>
    </source>
</evidence>
<dbReference type="Pfam" id="PF02470">
    <property type="entry name" value="MlaD"/>
    <property type="match status" value="5"/>
</dbReference>
<feature type="domain" description="Mce/MlaD" evidence="7">
    <location>
        <begin position="277"/>
        <end position="366"/>
    </location>
</feature>
<accession>A0ABT0PB39</accession>
<evidence type="ECO:0000313" key="9">
    <source>
        <dbReference type="Proteomes" id="UP001203338"/>
    </source>
</evidence>
<dbReference type="RefSeq" id="WP_249697434.1">
    <property type="nucleotide sequence ID" value="NZ_JAMFLX010000001.1"/>
</dbReference>
<protein>
    <submittedName>
        <fullName evidence="8">MlaD family protein</fullName>
    </submittedName>
</protein>
<feature type="domain" description="Mce/MlaD" evidence="7">
    <location>
        <begin position="520"/>
        <end position="577"/>
    </location>
</feature>
<evidence type="ECO:0000256" key="3">
    <source>
        <dbReference type="ARBA" id="ARBA00022519"/>
    </source>
</evidence>
<keyword evidence="6" id="KW-0472">Membrane</keyword>
<feature type="domain" description="Mce/MlaD" evidence="7">
    <location>
        <begin position="397"/>
        <end position="458"/>
    </location>
</feature>
<dbReference type="InterPro" id="IPR003399">
    <property type="entry name" value="Mce/MlaD"/>
</dbReference>
<proteinExistence type="predicted"/>
<name>A0ABT0PB39_9GAMM</name>
<dbReference type="PANTHER" id="PTHR30462:SF0">
    <property type="entry name" value="INTERMEMBRANE TRANSPORT PROTEIN YEBT"/>
    <property type="match status" value="1"/>
</dbReference>
<dbReference type="InterPro" id="IPR051800">
    <property type="entry name" value="PqiA-PqiB_transport"/>
</dbReference>
<evidence type="ECO:0000256" key="1">
    <source>
        <dbReference type="ARBA" id="ARBA00004533"/>
    </source>
</evidence>
<evidence type="ECO:0000256" key="6">
    <source>
        <dbReference type="ARBA" id="ARBA00023136"/>
    </source>
</evidence>
<dbReference type="EMBL" id="JAMFLX010000001">
    <property type="protein sequence ID" value="MCL6268602.1"/>
    <property type="molecule type" value="Genomic_DNA"/>
</dbReference>
<keyword evidence="4" id="KW-0812">Transmembrane</keyword>
<evidence type="ECO:0000313" key="8">
    <source>
        <dbReference type="EMBL" id="MCL6268602.1"/>
    </source>
</evidence>
<gene>
    <name evidence="8" type="ORF">M3P05_01365</name>
</gene>
<feature type="domain" description="Mce/MlaD" evidence="7">
    <location>
        <begin position="39"/>
        <end position="131"/>
    </location>
</feature>
<dbReference type="Proteomes" id="UP001203338">
    <property type="component" value="Unassembled WGS sequence"/>
</dbReference>
<comment type="caution">
    <text evidence="8">The sequence shown here is derived from an EMBL/GenBank/DDBJ whole genome shotgun (WGS) entry which is preliminary data.</text>
</comment>
<organism evidence="8 9">
    <name type="scientific">Parendozoicomonas callyspongiae</name>
    <dbReference type="NCBI Taxonomy" id="2942213"/>
    <lineage>
        <taxon>Bacteria</taxon>
        <taxon>Pseudomonadati</taxon>
        <taxon>Pseudomonadota</taxon>
        <taxon>Gammaproteobacteria</taxon>
        <taxon>Oceanospirillales</taxon>
        <taxon>Endozoicomonadaceae</taxon>
        <taxon>Parendozoicomonas</taxon>
    </lineage>
</organism>
<dbReference type="PANTHER" id="PTHR30462">
    <property type="entry name" value="INTERMEMBRANE TRANSPORT PROTEIN PQIB-RELATED"/>
    <property type="match status" value="1"/>
</dbReference>
<evidence type="ECO:0000256" key="4">
    <source>
        <dbReference type="ARBA" id="ARBA00022692"/>
    </source>
</evidence>
<keyword evidence="9" id="KW-1185">Reference proteome</keyword>
<sequence length="661" mass="72647">MSESFQTEEEGKKWSPVWLMPIIALMIAAWLGWKAWEERGITIKVVFIDGNGIEAGRTPVRFNGLQVGRVESVKLKPDLKGITARIQMQKEMEPWLTKKTRFWLVHPEISMAGITGLDTLLSGNYITLKPGAGQLTREFQALEDAPPLAEGKEGLHIRLLADDASSLIPGSPVYYRRIAVGEVEEVALASKGHMVRIDVYIKPEYANLVRKNSRFWNISGVHISGAISRLQIQTDSLLSILKGGIAFSTPGWEPEYEPAPQGEKFHLYSDYDSAKSGIPIQIEFPLGSDIVQEGARIMFHGVEAGMVKSYSIKNDLSGFIVDASMNPQAHPALVKGTSFWIVEPRITPRGVEGMDALLSGRYVAMDVTIEAIRKGEQLRTFAGSMSRPAIGIDTPGLHLKLFSDALEGISEGSEVWLRGITIGSVSRVKLHPDKTKMQVEVSVHIEPEYQSYIREGIRFWKIAGFSFSGGLSGFEFTSRPLDSMISGGISCDIPNLNAGPINHETSFTLYPSKSEAFNKGRKIILYSGDLGSIQTGNPVLYRGVQVGEVAGTRLANPADRVEIELNIEDDFVPLVTKCSRFWNVSGIDIDIGLFRGIQVQTTSILSLLRGGIAFATPHCDSPAPQGATFVLHDKPKGEWSNWNPPIELKKDAQLSSLSADK</sequence>
<reference evidence="8 9" key="1">
    <citation type="submission" date="2022-05" db="EMBL/GenBank/DDBJ databases">
        <authorList>
            <person name="Park J.-S."/>
        </authorList>
    </citation>
    <scope>NUCLEOTIDE SEQUENCE [LARGE SCALE GENOMIC DNA]</scope>
    <source>
        <strain evidence="8 9">2012CJ34-2</strain>
    </source>
</reference>
<keyword evidence="3" id="KW-0997">Cell inner membrane</keyword>
<keyword evidence="2" id="KW-1003">Cell membrane</keyword>
<comment type="subcellular location">
    <subcellularLocation>
        <location evidence="1">Cell inner membrane</location>
    </subcellularLocation>
</comment>
<evidence type="ECO:0000256" key="2">
    <source>
        <dbReference type="ARBA" id="ARBA00022475"/>
    </source>
</evidence>
<evidence type="ECO:0000256" key="5">
    <source>
        <dbReference type="ARBA" id="ARBA00022989"/>
    </source>
</evidence>
<feature type="domain" description="Mce/MlaD" evidence="7">
    <location>
        <begin position="154"/>
        <end position="238"/>
    </location>
</feature>